<comment type="function">
    <text evidence="4">Binds mRNA; thus facilitating recognition of the initiation point. It is needed to translate mRNA with a short Shine-Dalgarno (SD) purine-rich sequence.</text>
</comment>
<dbReference type="InterPro" id="IPR003029">
    <property type="entry name" value="S1_domain"/>
</dbReference>
<dbReference type="InterPro" id="IPR035104">
    <property type="entry name" value="Ribosomal_protein_S1-like"/>
</dbReference>
<dbReference type="Proteomes" id="UP000228689">
    <property type="component" value="Unassembled WGS sequence"/>
</dbReference>
<evidence type="ECO:0000256" key="2">
    <source>
        <dbReference type="ARBA" id="ARBA00022980"/>
    </source>
</evidence>
<comment type="similarity">
    <text evidence="1">Belongs to the bacterial ribosomal protein bS1 family.</text>
</comment>
<reference evidence="7" key="1">
    <citation type="submission" date="2017-09" db="EMBL/GenBank/DDBJ databases">
        <title>Depth-based differentiation of microbial function through sediment-hosted aquifers and enrichment of novel symbionts in the deep terrestrial subsurface.</title>
        <authorList>
            <person name="Probst A.J."/>
            <person name="Ladd B."/>
            <person name="Jarett J.K."/>
            <person name="Geller-Mcgrath D.E."/>
            <person name="Sieber C.M.K."/>
            <person name="Emerson J.B."/>
            <person name="Anantharaman K."/>
            <person name="Thomas B.C."/>
            <person name="Malmstrom R."/>
            <person name="Stieglmeier M."/>
            <person name="Klingl A."/>
            <person name="Woyke T."/>
            <person name="Ryan C.M."/>
            <person name="Banfield J.F."/>
        </authorList>
    </citation>
    <scope>NUCLEOTIDE SEQUENCE [LARGE SCALE GENOMIC DNA]</scope>
</reference>
<feature type="domain" description="S1 motif" evidence="5">
    <location>
        <begin position="296"/>
        <end position="365"/>
    </location>
</feature>
<dbReference type="PROSITE" id="PS50126">
    <property type="entry name" value="S1"/>
    <property type="match status" value="4"/>
</dbReference>
<dbReference type="GO" id="GO:0003735">
    <property type="term" value="F:structural constituent of ribosome"/>
    <property type="evidence" value="ECO:0007669"/>
    <property type="project" value="TreeGrafter"/>
</dbReference>
<feature type="domain" description="S1 motif" evidence="5">
    <location>
        <begin position="32"/>
        <end position="99"/>
    </location>
</feature>
<proteinExistence type="inferred from homology"/>
<dbReference type="EMBL" id="PFMC01000030">
    <property type="protein sequence ID" value="PIY95193.1"/>
    <property type="molecule type" value="Genomic_DNA"/>
</dbReference>
<evidence type="ECO:0000256" key="3">
    <source>
        <dbReference type="ARBA" id="ARBA00023274"/>
    </source>
</evidence>
<evidence type="ECO:0000313" key="7">
    <source>
        <dbReference type="Proteomes" id="UP000228689"/>
    </source>
</evidence>
<dbReference type="PRINTS" id="PR00681">
    <property type="entry name" value="RIBOSOMALS1"/>
</dbReference>
<evidence type="ECO:0000256" key="1">
    <source>
        <dbReference type="ARBA" id="ARBA00006767"/>
    </source>
</evidence>
<dbReference type="Gene3D" id="2.40.50.140">
    <property type="entry name" value="Nucleic acid-binding proteins"/>
    <property type="match status" value="4"/>
</dbReference>
<protein>
    <submittedName>
        <fullName evidence="6">30S ribosomal protein S1</fullName>
    </submittedName>
</protein>
<dbReference type="InterPro" id="IPR012340">
    <property type="entry name" value="NA-bd_OB-fold"/>
</dbReference>
<dbReference type="PANTHER" id="PTHR10724:SF7">
    <property type="entry name" value="SMALL RIBOSOMAL SUBUNIT PROTEIN BS1C"/>
    <property type="match status" value="1"/>
</dbReference>
<dbReference type="SUPFAM" id="SSF50249">
    <property type="entry name" value="Nucleic acid-binding proteins"/>
    <property type="match status" value="4"/>
</dbReference>
<dbReference type="PANTHER" id="PTHR10724">
    <property type="entry name" value="30S RIBOSOMAL PROTEIN S1"/>
    <property type="match status" value="1"/>
</dbReference>
<keyword evidence="3" id="KW-0687">Ribonucleoprotein</keyword>
<dbReference type="GO" id="GO:0006412">
    <property type="term" value="P:translation"/>
    <property type="evidence" value="ECO:0007669"/>
    <property type="project" value="TreeGrafter"/>
</dbReference>
<evidence type="ECO:0000313" key="6">
    <source>
        <dbReference type="EMBL" id="PIY95193.1"/>
    </source>
</evidence>
<sequence>MSNQLTEETKTNSKMAALLEQEENAINIPQVGDLVEGTVIYVGKNEIQLDINGVTTGIVRGKEIQDESGDLDNLKPGDKASATVVDLDNENGLVELSFRFAGHQKAWEKLEDLQKTGEIIKAKIIDANKGGLMIKVGNVIGFLPVSQLTTEHYPRIDGGDKNKILSHLKDFVNQEFKVKVIGVEEGEEKLIVSEKAAWEEKQGAAISKYKVGDQVDGIVTGVVDFGAFVEFGDGLEGLVHISELAWQRIDDPRDIIHVGDKIKAEIISVENSKISLSIKKLKTDPWHDVEKRYKVGQIVNGKILKVNPFGAFVELDSDIHGLAHVSELADESVEDLSEVLEIGNNYDFEIISIEPANHRLGLTLTQTKNIKKKASAKAEDKAKDGKE</sequence>
<evidence type="ECO:0000256" key="4">
    <source>
        <dbReference type="ARBA" id="ARBA00025604"/>
    </source>
</evidence>
<feature type="domain" description="S1 motif" evidence="5">
    <location>
        <begin position="212"/>
        <end position="279"/>
    </location>
</feature>
<name>A0A2M7REK3_9BACT</name>
<feature type="domain" description="S1 motif" evidence="5">
    <location>
        <begin position="117"/>
        <end position="195"/>
    </location>
</feature>
<evidence type="ECO:0000259" key="5">
    <source>
        <dbReference type="PROSITE" id="PS50126"/>
    </source>
</evidence>
<dbReference type="Pfam" id="PF00575">
    <property type="entry name" value="S1"/>
    <property type="match status" value="3"/>
</dbReference>
<dbReference type="SMART" id="SM00316">
    <property type="entry name" value="S1"/>
    <property type="match status" value="4"/>
</dbReference>
<organism evidence="6 7">
    <name type="scientific">Candidatus Komeilibacteria bacterium CG_4_10_14_0_8_um_filter_37_78</name>
    <dbReference type="NCBI Taxonomy" id="1974471"/>
    <lineage>
        <taxon>Bacteria</taxon>
        <taxon>Candidatus Komeiliibacteriota</taxon>
    </lineage>
</organism>
<dbReference type="FunFam" id="2.40.50.140:FF:000103">
    <property type="entry name" value="protein RRP5 homolog"/>
    <property type="match status" value="2"/>
</dbReference>
<keyword evidence="2 6" id="KW-0689">Ribosomal protein</keyword>
<comment type="caution">
    <text evidence="6">The sequence shown here is derived from an EMBL/GenBank/DDBJ whole genome shotgun (WGS) entry which is preliminary data.</text>
</comment>
<dbReference type="GO" id="GO:0005840">
    <property type="term" value="C:ribosome"/>
    <property type="evidence" value="ECO:0007669"/>
    <property type="project" value="UniProtKB-KW"/>
</dbReference>
<gene>
    <name evidence="6" type="ORF">COY67_01215</name>
</gene>
<dbReference type="AlphaFoldDB" id="A0A2M7REK3"/>
<dbReference type="GO" id="GO:0003729">
    <property type="term" value="F:mRNA binding"/>
    <property type="evidence" value="ECO:0007669"/>
    <property type="project" value="TreeGrafter"/>
</dbReference>
<accession>A0A2M7REK3</accession>
<dbReference type="InterPro" id="IPR050437">
    <property type="entry name" value="Ribos_protein_bS1-like"/>
</dbReference>